<sequence length="222" mass="25517">MKTISLHPLTEFVDATPAKKRRIVKEQKKANIFTAPLYRTVKAVIPKFFYKEFDISVITDAIERLQKSDQSTDWKKNNVANSILALRHFIDMQFPKEFAKIHCKFLPKLECKECSLGDIIVRVAPDVVFRWTIGGKKYIGGIRFHIGKSKPLNYKTARLRASMLSYFLANYIAEHDEIVNNQYCFCVDVIHENIVSAPVDISKDMQTLQNACDEIATLWDVA</sequence>
<dbReference type="RefSeq" id="WP_118450056.1">
    <property type="nucleotide sequence ID" value="NZ_CABJDM010000011.1"/>
</dbReference>
<evidence type="ECO:0000313" key="1">
    <source>
        <dbReference type="EMBL" id="RHM42663.1"/>
    </source>
</evidence>
<dbReference type="AlphaFoldDB" id="A0A415QHB9"/>
<name>A0A415QHB9_9BACT</name>
<accession>A0A415QHB9</accession>
<protein>
    <submittedName>
        <fullName evidence="1">Uncharacterized protein</fullName>
    </submittedName>
</protein>
<comment type="caution">
    <text evidence="1">The sequence shown here is derived from an EMBL/GenBank/DDBJ whole genome shotgun (WGS) entry which is preliminary data.</text>
</comment>
<dbReference type="EMBL" id="QRPV01000011">
    <property type="protein sequence ID" value="RHM42663.1"/>
    <property type="molecule type" value="Genomic_DNA"/>
</dbReference>
<gene>
    <name evidence="1" type="ORF">DWZ68_10325</name>
</gene>
<reference evidence="1 2" key="1">
    <citation type="submission" date="2018-08" db="EMBL/GenBank/DDBJ databases">
        <title>A genome reference for cultivated species of the human gut microbiota.</title>
        <authorList>
            <person name="Zou Y."/>
            <person name="Xue W."/>
            <person name="Luo G."/>
        </authorList>
    </citation>
    <scope>NUCLEOTIDE SEQUENCE [LARGE SCALE GENOMIC DNA]</scope>
    <source>
        <strain evidence="1 2">AF34-33</strain>
    </source>
</reference>
<organism evidence="1 2">
    <name type="scientific">Butyricimonas virosa</name>
    <dbReference type="NCBI Taxonomy" id="544645"/>
    <lineage>
        <taxon>Bacteria</taxon>
        <taxon>Pseudomonadati</taxon>
        <taxon>Bacteroidota</taxon>
        <taxon>Bacteroidia</taxon>
        <taxon>Bacteroidales</taxon>
        <taxon>Odoribacteraceae</taxon>
        <taxon>Butyricimonas</taxon>
    </lineage>
</organism>
<proteinExistence type="predicted"/>
<dbReference type="Proteomes" id="UP000286038">
    <property type="component" value="Unassembled WGS sequence"/>
</dbReference>
<evidence type="ECO:0000313" key="2">
    <source>
        <dbReference type="Proteomes" id="UP000286038"/>
    </source>
</evidence>